<dbReference type="CDD" id="cd23019">
    <property type="entry name" value="DD_ROP"/>
    <property type="match status" value="1"/>
</dbReference>
<keyword evidence="8" id="KW-1185">Reference proteome</keyword>
<dbReference type="InterPro" id="IPR047844">
    <property type="entry name" value="ROP_DD"/>
</dbReference>
<dbReference type="EMBL" id="JANIIK010000037">
    <property type="protein sequence ID" value="KAJ3611704.1"/>
    <property type="molecule type" value="Genomic_DNA"/>
</dbReference>
<name>A0A9Q0EQX1_9TELE</name>
<proteinExistence type="inferred from homology"/>
<protein>
    <recommendedName>
        <fullName evidence="6">Ropporin-1-like protein</fullName>
    </recommendedName>
</protein>
<evidence type="ECO:0000256" key="5">
    <source>
        <dbReference type="ARBA" id="ARBA00035651"/>
    </source>
</evidence>
<evidence type="ECO:0000313" key="8">
    <source>
        <dbReference type="Proteomes" id="UP001148018"/>
    </source>
</evidence>
<evidence type="ECO:0000256" key="4">
    <source>
        <dbReference type="ARBA" id="ARBA00023273"/>
    </source>
</evidence>
<keyword evidence="4" id="KW-0966">Cell projection</keyword>
<dbReference type="Proteomes" id="UP001148018">
    <property type="component" value="Unassembled WGS sequence"/>
</dbReference>
<evidence type="ECO:0000313" key="7">
    <source>
        <dbReference type="EMBL" id="KAJ3611704.1"/>
    </source>
</evidence>
<dbReference type="Gene3D" id="1.20.890.10">
    <property type="entry name" value="cAMP-dependent protein kinase regulatory subunit, dimerization-anchoring domain"/>
    <property type="match status" value="1"/>
</dbReference>
<accession>A0A9Q0EQX1</accession>
<comment type="similarity">
    <text evidence="5">Belongs to the ropporin family.</text>
</comment>
<reference evidence="7" key="1">
    <citation type="submission" date="2022-07" db="EMBL/GenBank/DDBJ databases">
        <title>Chromosome-level genome of Muraenolepis orangiensis.</title>
        <authorList>
            <person name="Kim J."/>
        </authorList>
    </citation>
    <scope>NUCLEOTIDE SEQUENCE</scope>
    <source>
        <strain evidence="7">KU_S4_2022</strain>
        <tissue evidence="7">Muscle</tissue>
    </source>
</reference>
<comment type="subcellular location">
    <subcellularLocation>
        <location evidence="1">Cell projection</location>
        <location evidence="1">Cilium</location>
        <location evidence="1">Flagellum</location>
    </subcellularLocation>
</comment>
<dbReference type="OrthoDB" id="10067602at2759"/>
<organism evidence="7 8">
    <name type="scientific">Muraenolepis orangiensis</name>
    <name type="common">Patagonian moray cod</name>
    <dbReference type="NCBI Taxonomy" id="630683"/>
    <lineage>
        <taxon>Eukaryota</taxon>
        <taxon>Metazoa</taxon>
        <taxon>Chordata</taxon>
        <taxon>Craniata</taxon>
        <taxon>Vertebrata</taxon>
        <taxon>Euteleostomi</taxon>
        <taxon>Actinopterygii</taxon>
        <taxon>Neopterygii</taxon>
        <taxon>Teleostei</taxon>
        <taxon>Neoteleostei</taxon>
        <taxon>Acanthomorphata</taxon>
        <taxon>Zeiogadaria</taxon>
        <taxon>Gadariae</taxon>
        <taxon>Gadiformes</taxon>
        <taxon>Muraenolepidoidei</taxon>
        <taxon>Muraenolepididae</taxon>
        <taxon>Muraenolepis</taxon>
    </lineage>
</organism>
<evidence type="ECO:0000256" key="1">
    <source>
        <dbReference type="ARBA" id="ARBA00004230"/>
    </source>
</evidence>
<keyword evidence="3" id="KW-0969">Cilium</keyword>
<dbReference type="PANTHER" id="PTHR14952">
    <property type="entry name" value="ROPPORIN-1-LIKE PROTEIN"/>
    <property type="match status" value="1"/>
</dbReference>
<evidence type="ECO:0000256" key="2">
    <source>
        <dbReference type="ARBA" id="ARBA00022846"/>
    </source>
</evidence>
<evidence type="ECO:0000256" key="6">
    <source>
        <dbReference type="ARBA" id="ARBA00040933"/>
    </source>
</evidence>
<dbReference type="FunFam" id="1.20.890.10:FF:000004">
    <property type="entry name" value="ropporin-1-like protein isoform X2"/>
    <property type="match status" value="1"/>
</dbReference>
<gene>
    <name evidence="7" type="ORF">NHX12_021718</name>
</gene>
<dbReference type="PANTHER" id="PTHR14952:SF14">
    <property type="entry name" value="ROPPORIN-1-LIKE PROTEIN"/>
    <property type="match status" value="1"/>
</dbReference>
<comment type="caution">
    <text evidence="7">The sequence shown here is derived from an EMBL/GenBank/DDBJ whole genome shotgun (WGS) entry which is preliminary data.</text>
</comment>
<dbReference type="GO" id="GO:0031514">
    <property type="term" value="C:motile cilium"/>
    <property type="evidence" value="ECO:0007669"/>
    <property type="project" value="UniProtKB-SubCell"/>
</dbReference>
<sequence>MSFPDTMYSSQQIKIPPGLPDLLKQFTKAAIRTQPNDLLLWSAAYFSALSKGEPLPVVMSVAMKAATQEMDGRLTPGLLKVLHQQLSHKRMCSREELQKRWKGLCLPMMQLENILSLGDFSQDIPWMDFLALGCSSLGRTITSAMKFACELLTEDEVGGPASIPLDTFTSLYTYLARLDEDIPQDHIDGYLDNLRTQANKEGCMTQPYRSFCRKEQQGGMVKPSNFLHLDNVDMSVHGAGNFEGQSPGGSQ</sequence>
<dbReference type="SUPFAM" id="SSF47391">
    <property type="entry name" value="Dimerization-anchoring domain of cAMP-dependent PK regulatory subunit"/>
    <property type="match status" value="1"/>
</dbReference>
<keyword evidence="2" id="KW-0282">Flagellum</keyword>
<dbReference type="AlphaFoldDB" id="A0A9Q0EQX1"/>
<evidence type="ECO:0000256" key="3">
    <source>
        <dbReference type="ARBA" id="ARBA00023069"/>
    </source>
</evidence>